<protein>
    <recommendedName>
        <fullName evidence="3">Mediator of RNA polymerase II transcription subunit 24</fullName>
    </recommendedName>
    <alternativeName>
        <fullName evidence="8">Mediator complex subunit 24</fullName>
    </alternativeName>
</protein>
<accession>A0AAN8XUV9</accession>
<comment type="similarity">
    <text evidence="2">Belongs to the Mediator complex subunit 24 family.</text>
</comment>
<name>A0AAN8XUV9_HALRR</name>
<gene>
    <name evidence="9" type="primary">MED24_1</name>
    <name evidence="9" type="ORF">SK128_007762</name>
</gene>
<dbReference type="EMBL" id="JAXCGZ010001998">
    <property type="protein sequence ID" value="KAK7084725.1"/>
    <property type="molecule type" value="Genomic_DNA"/>
</dbReference>
<keyword evidence="4" id="KW-0805">Transcription regulation</keyword>
<organism evidence="9 10">
    <name type="scientific">Halocaridina rubra</name>
    <name type="common">Hawaiian red shrimp</name>
    <dbReference type="NCBI Taxonomy" id="373956"/>
    <lineage>
        <taxon>Eukaryota</taxon>
        <taxon>Metazoa</taxon>
        <taxon>Ecdysozoa</taxon>
        <taxon>Arthropoda</taxon>
        <taxon>Crustacea</taxon>
        <taxon>Multicrustacea</taxon>
        <taxon>Malacostraca</taxon>
        <taxon>Eumalacostraca</taxon>
        <taxon>Eucarida</taxon>
        <taxon>Decapoda</taxon>
        <taxon>Pleocyemata</taxon>
        <taxon>Caridea</taxon>
        <taxon>Atyoidea</taxon>
        <taxon>Atyidae</taxon>
        <taxon>Halocaridina</taxon>
    </lineage>
</organism>
<comment type="caution">
    <text evidence="9">The sequence shown here is derived from an EMBL/GenBank/DDBJ whole genome shotgun (WGS) entry which is preliminary data.</text>
</comment>
<dbReference type="Proteomes" id="UP001381693">
    <property type="component" value="Unassembled WGS sequence"/>
</dbReference>
<dbReference type="GO" id="GO:0003712">
    <property type="term" value="F:transcription coregulator activity"/>
    <property type="evidence" value="ECO:0007669"/>
    <property type="project" value="TreeGrafter"/>
</dbReference>
<keyword evidence="5" id="KW-0010">Activator</keyword>
<dbReference type="AlphaFoldDB" id="A0AAN8XUV9"/>
<evidence type="ECO:0000256" key="6">
    <source>
        <dbReference type="ARBA" id="ARBA00023163"/>
    </source>
</evidence>
<sequence>MKKMTEVETLLTGAGSIVENKEQYIKTVCHLRDHQPLDSVGRKHRFDSQTTPMCYAMHSLVMLEVNTHTTRDAASFAHQLLLLQKLQGLETMELYLEILRCSFIGLSCPEYQSYQELKWVGFTFIKVPVILQTIHSTVAGESATGESEDLLTAIKQLAQLTNLLDKADMQINCNCLEYLLNELCSKTNLLLERDAQAIIATRLQESNVLANIQKSDTQGAHPGNPNLILRAQPPVTSILKTLSNKNQESVLPVMSLLISGKSRDLLLAAAAASGSLHIFAQKFVKFNELSMDPQPGETNKMAHNRAQMFDISFLLLCHIAQIYGIDVVVSEKCETFVEQWMRENMPELGRVKAPLISTITDPNSVEEFIRQVNNPDIENKYK</sequence>
<reference evidence="9 10" key="1">
    <citation type="submission" date="2023-11" db="EMBL/GenBank/DDBJ databases">
        <title>Halocaridina rubra genome assembly.</title>
        <authorList>
            <person name="Smith C."/>
        </authorList>
    </citation>
    <scope>NUCLEOTIDE SEQUENCE [LARGE SCALE GENOMIC DNA]</scope>
    <source>
        <strain evidence="9">EP-1</strain>
        <tissue evidence="9">Whole</tissue>
    </source>
</reference>
<keyword evidence="10" id="KW-1185">Reference proteome</keyword>
<proteinExistence type="inferred from homology"/>
<comment type="subcellular location">
    <subcellularLocation>
        <location evidence="1">Nucleus</location>
    </subcellularLocation>
</comment>
<evidence type="ECO:0000256" key="8">
    <source>
        <dbReference type="ARBA" id="ARBA00031960"/>
    </source>
</evidence>
<evidence type="ECO:0000256" key="2">
    <source>
        <dbReference type="ARBA" id="ARBA00007864"/>
    </source>
</evidence>
<dbReference type="Pfam" id="PF11277">
    <property type="entry name" value="Med24_N"/>
    <property type="match status" value="1"/>
</dbReference>
<dbReference type="PANTHER" id="PTHR12898">
    <property type="entry name" value="MEDIATOR OF RNA POLYMERASE II TRANSCRIPTION SUBUNIT 24"/>
    <property type="match status" value="1"/>
</dbReference>
<evidence type="ECO:0000313" key="10">
    <source>
        <dbReference type="Proteomes" id="UP001381693"/>
    </source>
</evidence>
<keyword evidence="7" id="KW-0539">Nucleus</keyword>
<keyword evidence="6" id="KW-0804">Transcription</keyword>
<evidence type="ECO:0000256" key="3">
    <source>
        <dbReference type="ARBA" id="ARBA00019693"/>
    </source>
</evidence>
<dbReference type="GO" id="GO:0060261">
    <property type="term" value="P:positive regulation of transcription initiation by RNA polymerase II"/>
    <property type="evidence" value="ECO:0007669"/>
    <property type="project" value="TreeGrafter"/>
</dbReference>
<evidence type="ECO:0000313" key="9">
    <source>
        <dbReference type="EMBL" id="KAK7084725.1"/>
    </source>
</evidence>
<evidence type="ECO:0000256" key="1">
    <source>
        <dbReference type="ARBA" id="ARBA00004123"/>
    </source>
</evidence>
<dbReference type="InterPro" id="IPR021429">
    <property type="entry name" value="Mediator_Med24"/>
</dbReference>
<evidence type="ECO:0000256" key="5">
    <source>
        <dbReference type="ARBA" id="ARBA00023159"/>
    </source>
</evidence>
<dbReference type="PANTHER" id="PTHR12898:SF1">
    <property type="entry name" value="MEDIATOR OF RNA POLYMERASE II TRANSCRIPTION SUBUNIT 24"/>
    <property type="match status" value="1"/>
</dbReference>
<evidence type="ECO:0000256" key="7">
    <source>
        <dbReference type="ARBA" id="ARBA00023242"/>
    </source>
</evidence>
<dbReference type="GO" id="GO:0016592">
    <property type="term" value="C:mediator complex"/>
    <property type="evidence" value="ECO:0007669"/>
    <property type="project" value="InterPro"/>
</dbReference>
<evidence type="ECO:0000256" key="4">
    <source>
        <dbReference type="ARBA" id="ARBA00023015"/>
    </source>
</evidence>